<evidence type="ECO:0000256" key="2">
    <source>
        <dbReference type="ARBA" id="ARBA00022448"/>
    </source>
</evidence>
<gene>
    <name evidence="10" type="ORF">OLEA9_A071350</name>
</gene>
<dbReference type="AlphaFoldDB" id="A0A8S0RD64"/>
<dbReference type="GO" id="GO:0015031">
    <property type="term" value="P:protein transport"/>
    <property type="evidence" value="ECO:0007669"/>
    <property type="project" value="UniProtKB-KW"/>
</dbReference>
<evidence type="ECO:0000256" key="3">
    <source>
        <dbReference type="ARBA" id="ARBA00022475"/>
    </source>
</evidence>
<dbReference type="GO" id="GO:0005886">
    <property type="term" value="C:plasma membrane"/>
    <property type="evidence" value="ECO:0007669"/>
    <property type="project" value="UniProtKB-SubCell"/>
</dbReference>
<evidence type="ECO:0000256" key="1">
    <source>
        <dbReference type="ARBA" id="ARBA00004377"/>
    </source>
</evidence>
<dbReference type="Gene3D" id="3.30.1360.100">
    <property type="entry name" value="General secretion pathway protein M, EpsM"/>
    <property type="match status" value="1"/>
</dbReference>
<evidence type="ECO:0000256" key="5">
    <source>
        <dbReference type="ARBA" id="ARBA00022692"/>
    </source>
</evidence>
<accession>A0A8S0RD64</accession>
<keyword evidence="4" id="KW-0997">Cell inner membrane</keyword>
<dbReference type="Proteomes" id="UP000594638">
    <property type="component" value="Unassembled WGS sequence"/>
</dbReference>
<dbReference type="Gramene" id="OE9A071350T1">
    <property type="protein sequence ID" value="OE9A071350C1"/>
    <property type="gene ID" value="OE9A071350"/>
</dbReference>
<dbReference type="InterPro" id="IPR007690">
    <property type="entry name" value="T2SS_GspM"/>
</dbReference>
<proteinExistence type="predicted"/>
<protein>
    <submittedName>
        <fullName evidence="10">Type II secretion system M</fullName>
    </submittedName>
</protein>
<dbReference type="Pfam" id="PF04612">
    <property type="entry name" value="T2SSM"/>
    <property type="match status" value="1"/>
</dbReference>
<sequence length="156" mass="16402">MKFNYDTLSEREQKMVKFGAIALAAILLFGVLMPLDSSVAKARTRINKKQQDLVWMKSVAPFLAAQAGSAHQNNGESLIVIVDRSARESGLGKSLAGTDPSGAGGIQVRLEKAPFDAIIGWLSRLSQQNGIGVEGATIDGAGAPGVVNAAIVLKQQ</sequence>
<feature type="transmembrane region" description="Helical" evidence="9">
    <location>
        <begin position="15"/>
        <end position="35"/>
    </location>
</feature>
<evidence type="ECO:0000256" key="6">
    <source>
        <dbReference type="ARBA" id="ARBA00022927"/>
    </source>
</evidence>
<evidence type="ECO:0000256" key="9">
    <source>
        <dbReference type="SAM" id="Phobius"/>
    </source>
</evidence>
<comment type="subcellular location">
    <subcellularLocation>
        <location evidence="1">Cell inner membrane</location>
        <topology evidence="1">Single-pass membrane protein</topology>
    </subcellularLocation>
</comment>
<evidence type="ECO:0000313" key="11">
    <source>
        <dbReference type="Proteomes" id="UP000594638"/>
    </source>
</evidence>
<dbReference type="InterPro" id="IPR023229">
    <property type="entry name" value="T2SS_M_periplasmic_sf"/>
</dbReference>
<evidence type="ECO:0000256" key="8">
    <source>
        <dbReference type="ARBA" id="ARBA00023136"/>
    </source>
</evidence>
<keyword evidence="2" id="KW-0813">Transport</keyword>
<evidence type="ECO:0000256" key="7">
    <source>
        <dbReference type="ARBA" id="ARBA00022989"/>
    </source>
</evidence>
<reference evidence="10 11" key="1">
    <citation type="submission" date="2019-12" db="EMBL/GenBank/DDBJ databases">
        <authorList>
            <person name="Alioto T."/>
            <person name="Alioto T."/>
            <person name="Gomez Garrido J."/>
        </authorList>
    </citation>
    <scope>NUCLEOTIDE SEQUENCE [LARGE SCALE GENOMIC DNA]</scope>
</reference>
<keyword evidence="7 9" id="KW-1133">Transmembrane helix</keyword>
<name>A0A8S0RD64_OLEEU</name>
<keyword evidence="5 9" id="KW-0812">Transmembrane</keyword>
<keyword evidence="3" id="KW-1003">Cell membrane</keyword>
<dbReference type="SUPFAM" id="SSF103054">
    <property type="entry name" value="General secretion pathway protein M, EpsM"/>
    <property type="match status" value="1"/>
</dbReference>
<comment type="caution">
    <text evidence="10">The sequence shown here is derived from an EMBL/GenBank/DDBJ whole genome shotgun (WGS) entry which is preliminary data.</text>
</comment>
<evidence type="ECO:0000256" key="4">
    <source>
        <dbReference type="ARBA" id="ARBA00022519"/>
    </source>
</evidence>
<keyword evidence="6" id="KW-0653">Protein transport</keyword>
<keyword evidence="11" id="KW-1185">Reference proteome</keyword>
<keyword evidence="8 9" id="KW-0472">Membrane</keyword>
<organism evidence="10 11">
    <name type="scientific">Olea europaea subsp. europaea</name>
    <dbReference type="NCBI Taxonomy" id="158383"/>
    <lineage>
        <taxon>Eukaryota</taxon>
        <taxon>Viridiplantae</taxon>
        <taxon>Streptophyta</taxon>
        <taxon>Embryophyta</taxon>
        <taxon>Tracheophyta</taxon>
        <taxon>Spermatophyta</taxon>
        <taxon>Magnoliopsida</taxon>
        <taxon>eudicotyledons</taxon>
        <taxon>Gunneridae</taxon>
        <taxon>Pentapetalae</taxon>
        <taxon>asterids</taxon>
        <taxon>lamiids</taxon>
        <taxon>Lamiales</taxon>
        <taxon>Oleaceae</taxon>
        <taxon>Oleeae</taxon>
        <taxon>Olea</taxon>
    </lineage>
</organism>
<dbReference type="EMBL" id="CACTIH010003190">
    <property type="protein sequence ID" value="CAA2977293.1"/>
    <property type="molecule type" value="Genomic_DNA"/>
</dbReference>
<evidence type="ECO:0000313" key="10">
    <source>
        <dbReference type="EMBL" id="CAA2977293.1"/>
    </source>
</evidence>